<dbReference type="SUPFAM" id="SSF52172">
    <property type="entry name" value="CheY-like"/>
    <property type="match status" value="1"/>
</dbReference>
<dbReference type="InterPro" id="IPR003660">
    <property type="entry name" value="HAMP_dom"/>
</dbReference>
<evidence type="ECO:0000256" key="1">
    <source>
        <dbReference type="ARBA" id="ARBA00004651"/>
    </source>
</evidence>
<dbReference type="InterPro" id="IPR003594">
    <property type="entry name" value="HATPase_dom"/>
</dbReference>
<keyword evidence="4" id="KW-0808">Transferase</keyword>
<keyword evidence="3 7" id="KW-0597">Phosphoprotein</keyword>
<dbReference type="GO" id="GO:0005886">
    <property type="term" value="C:plasma membrane"/>
    <property type="evidence" value="ECO:0007669"/>
    <property type="project" value="UniProtKB-SubCell"/>
</dbReference>
<dbReference type="RefSeq" id="WP_035725482.1">
    <property type="nucleotide sequence ID" value="NZ_BAVS01000031.1"/>
</dbReference>
<keyword evidence="12" id="KW-1185">Reference proteome</keyword>
<dbReference type="InterPro" id="IPR010559">
    <property type="entry name" value="Sig_transdc_His_kin_internal"/>
</dbReference>
<dbReference type="Pfam" id="PF06580">
    <property type="entry name" value="His_kinase"/>
    <property type="match status" value="1"/>
</dbReference>
<dbReference type="Gene3D" id="3.30.565.10">
    <property type="entry name" value="Histidine kinase-like ATPase, C-terminal domain"/>
    <property type="match status" value="1"/>
</dbReference>
<dbReference type="GO" id="GO:0000155">
    <property type="term" value="F:phosphorelay sensor kinase activity"/>
    <property type="evidence" value="ECO:0007669"/>
    <property type="project" value="InterPro"/>
</dbReference>
<dbReference type="CDD" id="cd17536">
    <property type="entry name" value="REC_YesN-like"/>
    <property type="match status" value="1"/>
</dbReference>
<dbReference type="PANTHER" id="PTHR42713:SF2">
    <property type="entry name" value="TWO-COMPONENT SENSOR KINASE YESM"/>
    <property type="match status" value="1"/>
</dbReference>
<feature type="transmembrane region" description="Helical" evidence="8">
    <location>
        <begin position="317"/>
        <end position="336"/>
    </location>
</feature>
<dbReference type="PANTHER" id="PTHR42713">
    <property type="entry name" value="HISTIDINE KINASE-RELATED"/>
    <property type="match status" value="1"/>
</dbReference>
<dbReference type="GO" id="GO:0003677">
    <property type="term" value="F:DNA binding"/>
    <property type="evidence" value="ECO:0007669"/>
    <property type="project" value="UniProtKB-KW"/>
</dbReference>
<keyword evidence="2" id="KW-1003">Cell membrane</keyword>
<dbReference type="STRING" id="1298598.JCM21714_4008"/>
<dbReference type="SMART" id="SM00448">
    <property type="entry name" value="REC"/>
    <property type="match status" value="1"/>
</dbReference>
<evidence type="ECO:0000313" key="12">
    <source>
        <dbReference type="Proteomes" id="UP000019102"/>
    </source>
</evidence>
<comment type="caution">
    <text evidence="11">The sequence shown here is derived from an EMBL/GenBank/DDBJ whole genome shotgun (WGS) entry which is preliminary data.</text>
</comment>
<dbReference type="InterPro" id="IPR001789">
    <property type="entry name" value="Sig_transdc_resp-reg_receiver"/>
</dbReference>
<evidence type="ECO:0000256" key="2">
    <source>
        <dbReference type="ARBA" id="ARBA00022475"/>
    </source>
</evidence>
<dbReference type="Proteomes" id="UP000019102">
    <property type="component" value="Unassembled WGS sequence"/>
</dbReference>
<gene>
    <name evidence="11" type="ORF">JCM21714_4008</name>
</gene>
<evidence type="ECO:0000256" key="4">
    <source>
        <dbReference type="ARBA" id="ARBA00022679"/>
    </source>
</evidence>
<dbReference type="eggNOG" id="COG2972">
    <property type="taxonomic scope" value="Bacteria"/>
</dbReference>
<keyword evidence="8" id="KW-1133">Transmembrane helix</keyword>
<evidence type="ECO:0000259" key="10">
    <source>
        <dbReference type="PROSITE" id="PS50885"/>
    </source>
</evidence>
<keyword evidence="6 8" id="KW-0472">Membrane</keyword>
<feature type="modified residue" description="4-aspartylphosphate" evidence="7">
    <location>
        <position position="669"/>
    </location>
</feature>
<accession>W4VN17</accession>
<dbReference type="Gene3D" id="6.10.340.10">
    <property type="match status" value="1"/>
</dbReference>
<evidence type="ECO:0000259" key="9">
    <source>
        <dbReference type="PROSITE" id="PS50110"/>
    </source>
</evidence>
<comment type="subcellular location">
    <subcellularLocation>
        <location evidence="1">Cell membrane</location>
        <topology evidence="1">Multi-pass membrane protein</topology>
    </subcellularLocation>
</comment>
<dbReference type="PROSITE" id="PS50110">
    <property type="entry name" value="RESPONSE_REGULATORY"/>
    <property type="match status" value="1"/>
</dbReference>
<dbReference type="InterPro" id="IPR051552">
    <property type="entry name" value="HptR"/>
</dbReference>
<keyword evidence="8" id="KW-0812">Transmembrane</keyword>
<sequence length="985" mass="114110">MKFFKHTNMSLKSKLLLTFFLGILIPIILVQSVTYYNSTQSMQEKVDELVNINLQQTYKNLETSLKAYEDITVQLFSDEKINSLVKEMNIESTNNPIVEGELREVLSNYAYAKDLIRSVSIYTSNRNIVSFDKQTGSNIKNIWTIEENNKRLREFQLEASAGNGIRITSPELTDHINGRDQYLFHIYVPLQETNYSLKDRPNLIVISIDQEVLNQAININYPIIGTENSIPNLTFLVNDNKQIVSFPKDELIGYQLSSYENSIQLEHTYVDLLRRANIINSDSIIVNNYQKPINGWTLVNVIDKNTMLKNMYVTHRINIITGLITLLISSFLILYFTNNISKSIKKVINGMQIAKEGHLDVQINEMKKDEISIIMESFNSLMNKLNNLMTETKEATFKQKEAEIRALEAQINPHFLYNTLDSINWMAIEKEEHDISRMLKSLAEILRYSIQNSNELVTISEEINWLKKYMILQLNRYDYSFDYTIEVEKSLYNHPIHKLLLQPFIENAIAHGISSYQSEGLITLTFKKGEQNELIIIITDNGVGMTADKLASIKFAIKEDQSLSNRQRGIGLRNVMERLNSYYGEKANFQIESSPPRWNNDNYYYFHRLSRRNNTMKVVVIEDEIKIRTGLVKLIRKLKPNYELIVEAKDGVEGYSLIKQINPEIVFLDINMPKLNGLEMLKKLNDLEITRRTIILSGYSEFEYAQTAIRLGVKEYLLKPITIDDLTLTLDTIEKDILQQSLFGISYKESDKQNKQTLEKLINGTSSDLEEVGLYMNKILGFLLENNFTIINLYYGKHHERYYSEIKNLLSIIKKQSNDPFFFAILDNQYQWLIIQQDKIINTPDSRLLSKLKQLGEDIIISVITVPNFQEIKTAIMANECNRKWSITLKDEQVIVEDLIRNVQDSVETFVYPIGIERKANSAISSSTPWLASDFIIEFKDQITQTIFHPKEILDNCFRFFSAILHSAVLVHRGGFLRKKSTIIK</sequence>
<evidence type="ECO:0000256" key="6">
    <source>
        <dbReference type="ARBA" id="ARBA00023136"/>
    </source>
</evidence>
<feature type="domain" description="HAMP" evidence="10">
    <location>
        <begin position="338"/>
        <end position="390"/>
    </location>
</feature>
<dbReference type="SUPFAM" id="SSF55874">
    <property type="entry name" value="ATPase domain of HSP90 chaperone/DNA topoisomerase II/histidine kinase"/>
    <property type="match status" value="1"/>
</dbReference>
<evidence type="ECO:0000256" key="5">
    <source>
        <dbReference type="ARBA" id="ARBA00022777"/>
    </source>
</evidence>
<dbReference type="OrthoDB" id="9776552at2"/>
<protein>
    <submittedName>
        <fullName evidence="11">Two-component response regulator</fullName>
    </submittedName>
</protein>
<dbReference type="Gene3D" id="3.40.50.2300">
    <property type="match status" value="1"/>
</dbReference>
<evidence type="ECO:0000256" key="7">
    <source>
        <dbReference type="PROSITE-ProRule" id="PRU00169"/>
    </source>
</evidence>
<dbReference type="Pfam" id="PF02518">
    <property type="entry name" value="HATPase_c"/>
    <property type="match status" value="1"/>
</dbReference>
<dbReference type="Pfam" id="PF00072">
    <property type="entry name" value="Response_reg"/>
    <property type="match status" value="1"/>
</dbReference>
<dbReference type="eggNOG" id="COG4753">
    <property type="taxonomic scope" value="Bacteria"/>
</dbReference>
<evidence type="ECO:0000256" key="8">
    <source>
        <dbReference type="SAM" id="Phobius"/>
    </source>
</evidence>
<organism evidence="11 12">
    <name type="scientific">Gracilibacillus boraciitolerans JCM 21714</name>
    <dbReference type="NCBI Taxonomy" id="1298598"/>
    <lineage>
        <taxon>Bacteria</taxon>
        <taxon>Bacillati</taxon>
        <taxon>Bacillota</taxon>
        <taxon>Bacilli</taxon>
        <taxon>Bacillales</taxon>
        <taxon>Bacillaceae</taxon>
        <taxon>Gracilibacillus</taxon>
    </lineage>
</organism>
<proteinExistence type="predicted"/>
<feature type="domain" description="Response regulatory" evidence="9">
    <location>
        <begin position="617"/>
        <end position="734"/>
    </location>
</feature>
<dbReference type="PROSITE" id="PS50885">
    <property type="entry name" value="HAMP"/>
    <property type="match status" value="1"/>
</dbReference>
<dbReference type="InterPro" id="IPR036890">
    <property type="entry name" value="HATPase_C_sf"/>
</dbReference>
<name>W4VN17_9BACI</name>
<dbReference type="InterPro" id="IPR011006">
    <property type="entry name" value="CheY-like_superfamily"/>
</dbReference>
<dbReference type="SUPFAM" id="SSF158472">
    <property type="entry name" value="HAMP domain-like"/>
    <property type="match status" value="1"/>
</dbReference>
<reference evidence="11 12" key="1">
    <citation type="journal article" date="2014" name="Genome Announc.">
        <title>Draft Genome Sequence of the Boron-Tolerant and Moderately Halotolerant Bacterium Gracilibacillus boraciitolerans JCM 21714T.</title>
        <authorList>
            <person name="Ahmed I."/>
            <person name="Oshima K."/>
            <person name="Suda W."/>
            <person name="Kitamura K."/>
            <person name="Iida T."/>
            <person name="Ohmori Y."/>
            <person name="Fujiwara T."/>
            <person name="Hattori M."/>
            <person name="Ohkuma M."/>
        </authorList>
    </citation>
    <scope>NUCLEOTIDE SEQUENCE [LARGE SCALE GENOMIC DNA]</scope>
    <source>
        <strain evidence="11 12">JCM 21714</strain>
    </source>
</reference>
<dbReference type="EMBL" id="BAVS01000031">
    <property type="protein sequence ID" value="GAE94815.1"/>
    <property type="molecule type" value="Genomic_DNA"/>
</dbReference>
<dbReference type="AlphaFoldDB" id="W4VN17"/>
<evidence type="ECO:0000256" key="3">
    <source>
        <dbReference type="ARBA" id="ARBA00022553"/>
    </source>
</evidence>
<dbReference type="CDD" id="cd06225">
    <property type="entry name" value="HAMP"/>
    <property type="match status" value="1"/>
</dbReference>
<keyword evidence="5" id="KW-0418">Kinase</keyword>
<evidence type="ECO:0000313" key="11">
    <source>
        <dbReference type="EMBL" id="GAE94815.1"/>
    </source>
</evidence>